<keyword evidence="3" id="KW-1185">Reference proteome</keyword>
<dbReference type="InterPro" id="IPR010870">
    <property type="entry name" value="Porin_O/P"/>
</dbReference>
<dbReference type="InterPro" id="IPR023614">
    <property type="entry name" value="Porin_dom_sf"/>
</dbReference>
<keyword evidence="1" id="KW-0732">Signal</keyword>
<feature type="chain" id="PRO_5022173420" evidence="1">
    <location>
        <begin position="24"/>
        <end position="506"/>
    </location>
</feature>
<evidence type="ECO:0000256" key="1">
    <source>
        <dbReference type="SAM" id="SignalP"/>
    </source>
</evidence>
<dbReference type="Gene3D" id="2.40.160.10">
    <property type="entry name" value="Porin"/>
    <property type="match status" value="1"/>
</dbReference>
<dbReference type="RefSeq" id="WP_246109570.1">
    <property type="nucleotide sequence ID" value="NZ_CP036262.1"/>
</dbReference>
<dbReference type="AlphaFoldDB" id="A0A517MM93"/>
<sequence length="506" mass="56322" precursor="true">MRYAYFKAAAVLAVFFGCSPAFAVDPFMLVAPQMIEDESIVADADTDSDSDEEPDAFARIAELEKQLESMQGDWKDFQKDLADESIAKKKKPTMKIGGRIHADYWGFPESDPLVDEIESGAGNPVQDPQDRVLFRRLRLEMSGTVPNNMLWKMQLDFNNPQTPEMKDAYLGWSNLPNNQVLLLGNQKRPLGLDHLNSSRFNIFAERPMAVEAFNEDARRFGLAMYGYTDDEATGWAYGVYNLENINTDGRFIGDNLQLGAYGRLWGSPWYDETSGGRGYWHMAVSGGIASPDGDAAYDADTNNNDGRFRTRPSARSSQRWLDTGRIPGISSYEVIGLESILNIGSLQITGEYLFNSLQRDGITPAALPTLGPYDATIDDDFFFHGGYIYASYFLTGEFNPYKRTTGTLNRVTPFENFFLVDRCNGCRGNGWGALQVALRYDYLDLTDGGINGGVGNLVTAGLNWHWTAYSKLQTNMIWGSIDDSGLGTTATSGDFAIFGTRFMIDF</sequence>
<dbReference type="Proteomes" id="UP000320672">
    <property type="component" value="Chromosome"/>
</dbReference>
<proteinExistence type="predicted"/>
<evidence type="ECO:0000313" key="3">
    <source>
        <dbReference type="Proteomes" id="UP000320672"/>
    </source>
</evidence>
<dbReference type="PROSITE" id="PS51257">
    <property type="entry name" value="PROKAR_LIPOPROTEIN"/>
    <property type="match status" value="1"/>
</dbReference>
<organism evidence="2 3">
    <name type="scientific">Roseimaritima multifibrata</name>
    <dbReference type="NCBI Taxonomy" id="1930274"/>
    <lineage>
        <taxon>Bacteria</taxon>
        <taxon>Pseudomonadati</taxon>
        <taxon>Planctomycetota</taxon>
        <taxon>Planctomycetia</taxon>
        <taxon>Pirellulales</taxon>
        <taxon>Pirellulaceae</taxon>
        <taxon>Roseimaritima</taxon>
    </lineage>
</organism>
<dbReference type="Pfam" id="PF07396">
    <property type="entry name" value="Porin_O_P"/>
    <property type="match status" value="1"/>
</dbReference>
<name>A0A517MM93_9BACT</name>
<accession>A0A517MM93</accession>
<dbReference type="EMBL" id="CP036262">
    <property type="protein sequence ID" value="QDS96004.1"/>
    <property type="molecule type" value="Genomic_DNA"/>
</dbReference>
<gene>
    <name evidence="2" type="ORF">FF011L_48080</name>
</gene>
<reference evidence="2 3" key="1">
    <citation type="submission" date="2019-02" db="EMBL/GenBank/DDBJ databases">
        <title>Deep-cultivation of Planctomycetes and their phenomic and genomic characterization uncovers novel biology.</title>
        <authorList>
            <person name="Wiegand S."/>
            <person name="Jogler M."/>
            <person name="Boedeker C."/>
            <person name="Pinto D."/>
            <person name="Vollmers J."/>
            <person name="Rivas-Marin E."/>
            <person name="Kohn T."/>
            <person name="Peeters S.H."/>
            <person name="Heuer A."/>
            <person name="Rast P."/>
            <person name="Oberbeckmann S."/>
            <person name="Bunk B."/>
            <person name="Jeske O."/>
            <person name="Meyerdierks A."/>
            <person name="Storesund J.E."/>
            <person name="Kallscheuer N."/>
            <person name="Luecker S."/>
            <person name="Lage O.M."/>
            <person name="Pohl T."/>
            <person name="Merkel B.J."/>
            <person name="Hornburger P."/>
            <person name="Mueller R.-W."/>
            <person name="Bruemmer F."/>
            <person name="Labrenz M."/>
            <person name="Spormann A.M."/>
            <person name="Op den Camp H."/>
            <person name="Overmann J."/>
            <person name="Amann R."/>
            <person name="Jetten M.S.M."/>
            <person name="Mascher T."/>
            <person name="Medema M.H."/>
            <person name="Devos D.P."/>
            <person name="Kaster A.-K."/>
            <person name="Ovreas L."/>
            <person name="Rohde M."/>
            <person name="Galperin M.Y."/>
            <person name="Jogler C."/>
        </authorList>
    </citation>
    <scope>NUCLEOTIDE SEQUENCE [LARGE SCALE GENOMIC DNA]</scope>
    <source>
        <strain evidence="2 3">FF011L</strain>
    </source>
</reference>
<protein>
    <submittedName>
        <fullName evidence="2">Phosphate-selective porin O and P</fullName>
    </submittedName>
</protein>
<dbReference type="KEGG" id="rml:FF011L_48080"/>
<feature type="signal peptide" evidence="1">
    <location>
        <begin position="1"/>
        <end position="23"/>
    </location>
</feature>
<evidence type="ECO:0000313" key="2">
    <source>
        <dbReference type="EMBL" id="QDS96004.1"/>
    </source>
</evidence>